<evidence type="ECO:0000256" key="3">
    <source>
        <dbReference type="ARBA" id="ARBA00022723"/>
    </source>
</evidence>
<evidence type="ECO:0000256" key="6">
    <source>
        <dbReference type="ARBA" id="ARBA00023134"/>
    </source>
</evidence>
<gene>
    <name evidence="10" type="ORF">E2C04_16965</name>
</gene>
<protein>
    <submittedName>
        <fullName evidence="10">Molybdenum cofactor guanylyltransferase</fullName>
    </submittedName>
</protein>
<dbReference type="EMBL" id="CP038462">
    <property type="protein sequence ID" value="QCC78468.1"/>
    <property type="molecule type" value="Genomic_DNA"/>
</dbReference>
<feature type="region of interest" description="Disordered" evidence="8">
    <location>
        <begin position="168"/>
        <end position="193"/>
    </location>
</feature>
<organism evidence="10 11">
    <name type="scientific">Nocardioides daphniae</name>
    <dbReference type="NCBI Taxonomy" id="402297"/>
    <lineage>
        <taxon>Bacteria</taxon>
        <taxon>Bacillati</taxon>
        <taxon>Actinomycetota</taxon>
        <taxon>Actinomycetes</taxon>
        <taxon>Propionibacteriales</taxon>
        <taxon>Nocardioidaceae</taxon>
        <taxon>Nocardioides</taxon>
    </lineage>
</organism>
<dbReference type="AlphaFoldDB" id="A0A4P7UGX5"/>
<keyword evidence="5" id="KW-0460">Magnesium</keyword>
<dbReference type="CDD" id="cd02503">
    <property type="entry name" value="MobA"/>
    <property type="match status" value="1"/>
</dbReference>
<sequence>MPSRVARGPLRSQGAASMVSVSGQLPAFGAVVLTGGTGVRMGGVDKAGVVLHGRTLLDHALAAVEEAADVVIVGAPVAGRPEVRTAREEPAGGGPAAGLLAGRDALGATGATEWLVGLAVDMPLVTPATVRRLLAAATEGDRDGAVLVDGDGRRQLCLALRTARLDDVRPSDAHGGTLPPARGARPGRGRGGG</sequence>
<dbReference type="Pfam" id="PF12804">
    <property type="entry name" value="NTP_transf_3"/>
    <property type="match status" value="1"/>
</dbReference>
<evidence type="ECO:0000256" key="5">
    <source>
        <dbReference type="ARBA" id="ARBA00022842"/>
    </source>
</evidence>
<keyword evidence="10" id="KW-0548">Nucleotidyltransferase</keyword>
<dbReference type="Gene3D" id="3.90.550.10">
    <property type="entry name" value="Spore Coat Polysaccharide Biosynthesis Protein SpsA, Chain A"/>
    <property type="match status" value="1"/>
</dbReference>
<dbReference type="PANTHER" id="PTHR19136:SF81">
    <property type="entry name" value="MOLYBDENUM COFACTOR GUANYLYLTRANSFERASE"/>
    <property type="match status" value="1"/>
</dbReference>
<evidence type="ECO:0000256" key="1">
    <source>
        <dbReference type="ARBA" id="ARBA00022490"/>
    </source>
</evidence>
<dbReference type="InterPro" id="IPR025877">
    <property type="entry name" value="MobA-like_NTP_Trfase"/>
</dbReference>
<keyword evidence="2 10" id="KW-0808">Transferase</keyword>
<keyword evidence="4" id="KW-0547">Nucleotide-binding</keyword>
<feature type="domain" description="MobA-like NTP transferase" evidence="9">
    <location>
        <begin position="30"/>
        <end position="169"/>
    </location>
</feature>
<dbReference type="PANTHER" id="PTHR19136">
    <property type="entry name" value="MOLYBDENUM COFACTOR GUANYLYLTRANSFERASE"/>
    <property type="match status" value="1"/>
</dbReference>
<keyword evidence="7" id="KW-0501">Molybdenum cofactor biosynthesis</keyword>
<proteinExistence type="predicted"/>
<dbReference type="GO" id="GO:0006777">
    <property type="term" value="P:Mo-molybdopterin cofactor biosynthetic process"/>
    <property type="evidence" value="ECO:0007669"/>
    <property type="project" value="UniProtKB-KW"/>
</dbReference>
<reference evidence="10 11" key="1">
    <citation type="journal article" date="2008" name="Int. J. Syst. Evol. Microbiol.">
        <title>Nocardioides daphniae sp. nov., isolated from Daphnia cucullata (Crustacea: Cladocera).</title>
        <authorList>
            <person name="Toth E.M."/>
            <person name="Keki Z."/>
            <person name="Homonnay Z.G."/>
            <person name="Borsodi A.K."/>
            <person name="Marialigeti K."/>
            <person name="Schumann P."/>
        </authorList>
    </citation>
    <scope>NUCLEOTIDE SEQUENCE [LARGE SCALE GENOMIC DNA]</scope>
    <source>
        <strain evidence="10 11">JCM 16608</strain>
    </source>
</reference>
<evidence type="ECO:0000259" key="9">
    <source>
        <dbReference type="Pfam" id="PF12804"/>
    </source>
</evidence>
<dbReference type="GO" id="GO:0005525">
    <property type="term" value="F:GTP binding"/>
    <property type="evidence" value="ECO:0007669"/>
    <property type="project" value="UniProtKB-KW"/>
</dbReference>
<dbReference type="GO" id="GO:0016779">
    <property type="term" value="F:nucleotidyltransferase activity"/>
    <property type="evidence" value="ECO:0007669"/>
    <property type="project" value="UniProtKB-KW"/>
</dbReference>
<accession>A0A4P7UGX5</accession>
<keyword evidence="3" id="KW-0479">Metal-binding</keyword>
<keyword evidence="6" id="KW-0342">GTP-binding</keyword>
<dbReference type="InterPro" id="IPR029044">
    <property type="entry name" value="Nucleotide-diphossugar_trans"/>
</dbReference>
<dbReference type="Proteomes" id="UP000297025">
    <property type="component" value="Chromosome"/>
</dbReference>
<dbReference type="SUPFAM" id="SSF53448">
    <property type="entry name" value="Nucleotide-diphospho-sugar transferases"/>
    <property type="match status" value="1"/>
</dbReference>
<evidence type="ECO:0000313" key="11">
    <source>
        <dbReference type="Proteomes" id="UP000297025"/>
    </source>
</evidence>
<evidence type="ECO:0000256" key="7">
    <source>
        <dbReference type="ARBA" id="ARBA00023150"/>
    </source>
</evidence>
<evidence type="ECO:0000256" key="8">
    <source>
        <dbReference type="SAM" id="MobiDB-lite"/>
    </source>
</evidence>
<evidence type="ECO:0000256" key="4">
    <source>
        <dbReference type="ARBA" id="ARBA00022741"/>
    </source>
</evidence>
<keyword evidence="1" id="KW-0963">Cytoplasm</keyword>
<evidence type="ECO:0000256" key="2">
    <source>
        <dbReference type="ARBA" id="ARBA00022679"/>
    </source>
</evidence>
<evidence type="ECO:0000313" key="10">
    <source>
        <dbReference type="EMBL" id="QCC78468.1"/>
    </source>
</evidence>
<dbReference type="GO" id="GO:0046872">
    <property type="term" value="F:metal ion binding"/>
    <property type="evidence" value="ECO:0007669"/>
    <property type="project" value="UniProtKB-KW"/>
</dbReference>
<dbReference type="InterPro" id="IPR013482">
    <property type="entry name" value="Molybde_CF_guanTrfase"/>
</dbReference>
<dbReference type="KEGG" id="ndp:E2C04_16965"/>
<name>A0A4P7UGX5_9ACTN</name>